<dbReference type="Proteomes" id="UP000018468">
    <property type="component" value="Linkage group LG11"/>
</dbReference>
<dbReference type="AlphaFoldDB" id="W5MS32"/>
<dbReference type="HOGENOM" id="CLU_034504_1_1_1"/>
<dbReference type="OrthoDB" id="5199543at2759"/>
<dbReference type="GO" id="GO:0000785">
    <property type="term" value="C:chromatin"/>
    <property type="evidence" value="ECO:0000318"/>
    <property type="project" value="GO_Central"/>
</dbReference>
<dbReference type="PANTHER" id="PTHR13395:SF6">
    <property type="entry name" value="SISTER CHROMATID COHESION PROTEIN DCC1"/>
    <property type="match status" value="1"/>
</dbReference>
<dbReference type="GO" id="GO:0034088">
    <property type="term" value="P:maintenance of mitotic sister chromatid cohesion"/>
    <property type="evidence" value="ECO:0000318"/>
    <property type="project" value="GO_Central"/>
</dbReference>
<dbReference type="Ensembl" id="ENSLOCT00000011207.1">
    <property type="protein sequence ID" value="ENSLOCP00000011191.1"/>
    <property type="gene ID" value="ENSLOCG00000009176.1"/>
</dbReference>
<dbReference type="GeneTree" id="ENSGT00390000017400"/>
<dbReference type="OMA" id="DSESWPF"/>
<organism evidence="4 5">
    <name type="scientific">Lepisosteus oculatus</name>
    <name type="common">Spotted gar</name>
    <dbReference type="NCBI Taxonomy" id="7918"/>
    <lineage>
        <taxon>Eukaryota</taxon>
        <taxon>Metazoa</taxon>
        <taxon>Chordata</taxon>
        <taxon>Craniata</taxon>
        <taxon>Vertebrata</taxon>
        <taxon>Euteleostomi</taxon>
        <taxon>Actinopterygii</taxon>
        <taxon>Neopterygii</taxon>
        <taxon>Holostei</taxon>
        <taxon>Semionotiformes</taxon>
        <taxon>Lepisosteidae</taxon>
        <taxon>Lepisosteus</taxon>
    </lineage>
</organism>
<dbReference type="Bgee" id="ENSLOCG00000009176">
    <property type="expression patterns" value="Expressed in ovary and 13 other cell types or tissues"/>
</dbReference>
<keyword evidence="5" id="KW-1185">Reference proteome</keyword>
<reference evidence="5" key="1">
    <citation type="submission" date="2011-12" db="EMBL/GenBank/DDBJ databases">
        <title>The Draft Genome of Lepisosteus oculatus.</title>
        <authorList>
            <consortium name="The Broad Institute Genome Assembly &amp; Analysis Group"/>
            <consortium name="Computational R&amp;D Group"/>
            <consortium name="and Sequencing Platform"/>
            <person name="Di Palma F."/>
            <person name="Alfoldi J."/>
            <person name="Johnson J."/>
            <person name="Berlin A."/>
            <person name="Gnerre S."/>
            <person name="Jaffe D."/>
            <person name="MacCallum I."/>
            <person name="Young S."/>
            <person name="Walker B.J."/>
            <person name="Lander E.S."/>
            <person name="Lindblad-Toh K."/>
        </authorList>
    </citation>
    <scope>NUCLEOTIDE SEQUENCE [LARGE SCALE GENOMIC DNA]</scope>
</reference>
<dbReference type="RefSeq" id="XP_006636009.1">
    <property type="nucleotide sequence ID" value="XM_006635946.3"/>
</dbReference>
<dbReference type="Pfam" id="PF09724">
    <property type="entry name" value="Dcc1"/>
    <property type="match status" value="1"/>
</dbReference>
<dbReference type="InParanoid" id="W5MS32"/>
<dbReference type="PANTHER" id="PTHR13395">
    <property type="entry name" value="SISTER CHROMATID COHESION PROTEIN DCC1-RELATED"/>
    <property type="match status" value="1"/>
</dbReference>
<accession>W5MS32</accession>
<evidence type="ECO:0000313" key="4">
    <source>
        <dbReference type="Ensembl" id="ENSLOCP00000011191.1"/>
    </source>
</evidence>
<dbReference type="FunCoup" id="W5MS32">
    <property type="interactions" value="1024"/>
</dbReference>
<dbReference type="KEGG" id="loc:102698561"/>
<dbReference type="InterPro" id="IPR019128">
    <property type="entry name" value="Dcc1"/>
</dbReference>
<protein>
    <recommendedName>
        <fullName evidence="2">Sister chromatid cohesion protein DCC1</fullName>
    </recommendedName>
</protein>
<reference evidence="4" key="3">
    <citation type="submission" date="2025-09" db="UniProtKB">
        <authorList>
            <consortium name="Ensembl"/>
        </authorList>
    </citation>
    <scope>IDENTIFICATION</scope>
</reference>
<evidence type="ECO:0000256" key="1">
    <source>
        <dbReference type="ARBA" id="ARBA00007017"/>
    </source>
</evidence>
<dbReference type="GO" id="GO:0031390">
    <property type="term" value="C:Ctf18 RFC-like complex"/>
    <property type="evidence" value="ECO:0000318"/>
    <property type="project" value="GO_Central"/>
</dbReference>
<dbReference type="GeneID" id="102698561"/>
<evidence type="ECO:0000313" key="5">
    <source>
        <dbReference type="Proteomes" id="UP000018468"/>
    </source>
</evidence>
<dbReference type="CTD" id="79075"/>
<sequence>MRTLEEVNATLQIAKLKEEDLQSVVHCFSFAENVSSEDYCLMELDETLCKHIEDGKSLVIRGDKNEHAVLCSEDKTYDLKIADTSNLLLFIPDCKTPDQFPEETGSQKLIQTQISGFSNSYWELRRCRPKLKKLKKLLMEYPYEGPEGEQEREGAKEKYTMEDLQDRIQASTKELFAQLQNIHACNIGGYWRILDSDYEIKLLGHVTQLVDSESWSFSKVPLSVCLEELGPLEPPEMIEHCLNCYGRRYTNEAGEIHFSLNEDKVCRATAQMLLQNAVKFNLSEFQEVWQQSVPEGMLTSLDQLKGLALVDRNSRPETISLLRVEDLPEETQDRFNCLFSLREKWTEADIAPYIKDLCGEKQTTGALLTKYARSSMQNGVKVYNSRRPVAT</sequence>
<proteinExistence type="inferred from homology"/>
<dbReference type="GO" id="GO:0006260">
    <property type="term" value="P:DNA replication"/>
    <property type="evidence" value="ECO:0007669"/>
    <property type="project" value="UniProtKB-KW"/>
</dbReference>
<evidence type="ECO:0000256" key="3">
    <source>
        <dbReference type="ARBA" id="ARBA00022705"/>
    </source>
</evidence>
<evidence type="ECO:0000256" key="2">
    <source>
        <dbReference type="ARBA" id="ARBA00017682"/>
    </source>
</evidence>
<comment type="similarity">
    <text evidence="1">Belongs to the DCC1 family.</text>
</comment>
<dbReference type="GO" id="GO:0000775">
    <property type="term" value="C:chromosome, centromeric region"/>
    <property type="evidence" value="ECO:0000318"/>
    <property type="project" value="GO_Central"/>
</dbReference>
<dbReference type="STRING" id="7918.ENSLOCP00000011191"/>
<name>W5MS32_LEPOC</name>
<dbReference type="EMBL" id="AHAT01004829">
    <property type="status" value="NOT_ANNOTATED_CDS"/>
    <property type="molecule type" value="Genomic_DNA"/>
</dbReference>
<dbReference type="eggNOG" id="KOG0798">
    <property type="taxonomic scope" value="Eukaryota"/>
</dbReference>
<reference evidence="4" key="2">
    <citation type="submission" date="2025-08" db="UniProtKB">
        <authorList>
            <consortium name="Ensembl"/>
        </authorList>
    </citation>
    <scope>IDENTIFICATION</scope>
</reference>
<keyword evidence="3" id="KW-0235">DNA replication</keyword>